<dbReference type="Pfam" id="PF01418">
    <property type="entry name" value="HTH_6"/>
    <property type="match status" value="1"/>
</dbReference>
<organism evidence="2 3">
    <name type="scientific">Catenibacterium faecis</name>
    <dbReference type="NCBI Taxonomy" id="2764323"/>
    <lineage>
        <taxon>Bacteria</taxon>
        <taxon>Bacillati</taxon>
        <taxon>Bacillota</taxon>
        <taxon>Erysipelotrichia</taxon>
        <taxon>Erysipelotrichales</taxon>
        <taxon>Coprobacillaceae</taxon>
        <taxon>Catenibacterium</taxon>
    </lineage>
</organism>
<dbReference type="EMBL" id="JACRWG010000089">
    <property type="protein sequence ID" value="MBC6011008.1"/>
    <property type="molecule type" value="Genomic_DNA"/>
</dbReference>
<feature type="domain" description="HTH rpiR-type" evidence="1">
    <location>
        <begin position="1"/>
        <end position="36"/>
    </location>
</feature>
<name>A0ABR7KEC1_9FIRM</name>
<gene>
    <name evidence="2" type="ORF">H8909_12405</name>
</gene>
<proteinExistence type="predicted"/>
<dbReference type="Proteomes" id="UP000603474">
    <property type="component" value="Unassembled WGS sequence"/>
</dbReference>
<comment type="caution">
    <text evidence="2">The sequence shown here is derived from an EMBL/GenBank/DDBJ whole genome shotgun (WGS) entry which is preliminary data.</text>
</comment>
<sequence>MIERKVLHRSVRELANDTNVSTATIMRFCKKMGVKY</sequence>
<dbReference type="Gene3D" id="1.10.10.10">
    <property type="entry name" value="Winged helix-like DNA-binding domain superfamily/Winged helix DNA-binding domain"/>
    <property type="match status" value="1"/>
</dbReference>
<dbReference type="PROSITE" id="PS51071">
    <property type="entry name" value="HTH_RPIR"/>
    <property type="match status" value="1"/>
</dbReference>
<dbReference type="InterPro" id="IPR009057">
    <property type="entry name" value="Homeodomain-like_sf"/>
</dbReference>
<reference evidence="2 3" key="1">
    <citation type="submission" date="2020-08" db="EMBL/GenBank/DDBJ databases">
        <authorList>
            <person name="Liu C."/>
            <person name="Sun Q."/>
        </authorList>
    </citation>
    <scope>NUCLEOTIDE SEQUENCE [LARGE SCALE GENOMIC DNA]</scope>
    <source>
        <strain evidence="2 3">NSJ-22</strain>
    </source>
</reference>
<keyword evidence="3" id="KW-1185">Reference proteome</keyword>
<evidence type="ECO:0000259" key="1">
    <source>
        <dbReference type="PROSITE" id="PS51071"/>
    </source>
</evidence>
<dbReference type="InterPro" id="IPR036388">
    <property type="entry name" value="WH-like_DNA-bd_sf"/>
</dbReference>
<evidence type="ECO:0000313" key="2">
    <source>
        <dbReference type="EMBL" id="MBC6011008.1"/>
    </source>
</evidence>
<dbReference type="SUPFAM" id="SSF46689">
    <property type="entry name" value="Homeodomain-like"/>
    <property type="match status" value="1"/>
</dbReference>
<protein>
    <recommendedName>
        <fullName evidence="1">HTH rpiR-type domain-containing protein</fullName>
    </recommendedName>
</protein>
<accession>A0ABR7KEC1</accession>
<evidence type="ECO:0000313" key="3">
    <source>
        <dbReference type="Proteomes" id="UP000603474"/>
    </source>
</evidence>
<dbReference type="InterPro" id="IPR000281">
    <property type="entry name" value="HTH_RpiR"/>
</dbReference>